<protein>
    <submittedName>
        <fullName evidence="2">Uncharacterized protein</fullName>
    </submittedName>
</protein>
<feature type="compositionally biased region" description="Polar residues" evidence="1">
    <location>
        <begin position="92"/>
        <end position="110"/>
    </location>
</feature>
<feature type="compositionally biased region" description="Basic residues" evidence="1">
    <location>
        <begin position="128"/>
        <end position="138"/>
    </location>
</feature>
<dbReference type="Proteomes" id="UP000799536">
    <property type="component" value="Unassembled WGS sequence"/>
</dbReference>
<reference evidence="2" key="1">
    <citation type="journal article" date="2020" name="Stud. Mycol.">
        <title>101 Dothideomycetes genomes: a test case for predicting lifestyles and emergence of pathogens.</title>
        <authorList>
            <person name="Haridas S."/>
            <person name="Albert R."/>
            <person name="Binder M."/>
            <person name="Bloem J."/>
            <person name="Labutti K."/>
            <person name="Salamov A."/>
            <person name="Andreopoulos B."/>
            <person name="Baker S."/>
            <person name="Barry K."/>
            <person name="Bills G."/>
            <person name="Bluhm B."/>
            <person name="Cannon C."/>
            <person name="Castanera R."/>
            <person name="Culley D."/>
            <person name="Daum C."/>
            <person name="Ezra D."/>
            <person name="Gonzalez J."/>
            <person name="Henrissat B."/>
            <person name="Kuo A."/>
            <person name="Liang C."/>
            <person name="Lipzen A."/>
            <person name="Lutzoni F."/>
            <person name="Magnuson J."/>
            <person name="Mondo S."/>
            <person name="Nolan M."/>
            <person name="Ohm R."/>
            <person name="Pangilinan J."/>
            <person name="Park H.-J."/>
            <person name="Ramirez L."/>
            <person name="Alfaro M."/>
            <person name="Sun H."/>
            <person name="Tritt A."/>
            <person name="Yoshinaga Y."/>
            <person name="Zwiers L.-H."/>
            <person name="Turgeon B."/>
            <person name="Goodwin S."/>
            <person name="Spatafora J."/>
            <person name="Crous P."/>
            <person name="Grigoriev I."/>
        </authorList>
    </citation>
    <scope>NUCLEOTIDE SEQUENCE</scope>
    <source>
        <strain evidence="2">ATCC 74209</strain>
    </source>
</reference>
<keyword evidence="3" id="KW-1185">Reference proteome</keyword>
<feature type="compositionally biased region" description="Basic and acidic residues" evidence="1">
    <location>
        <begin position="80"/>
        <end position="91"/>
    </location>
</feature>
<name>A0A9P4JUH4_9PLEO</name>
<evidence type="ECO:0000313" key="3">
    <source>
        <dbReference type="Proteomes" id="UP000799536"/>
    </source>
</evidence>
<accession>A0A9P4JUH4</accession>
<evidence type="ECO:0000313" key="2">
    <source>
        <dbReference type="EMBL" id="KAF2206028.1"/>
    </source>
</evidence>
<feature type="compositionally biased region" description="Polar residues" evidence="1">
    <location>
        <begin position="174"/>
        <end position="183"/>
    </location>
</feature>
<proteinExistence type="predicted"/>
<feature type="compositionally biased region" description="Polar residues" evidence="1">
    <location>
        <begin position="199"/>
        <end position="209"/>
    </location>
</feature>
<evidence type="ECO:0000256" key="1">
    <source>
        <dbReference type="SAM" id="MobiDB-lite"/>
    </source>
</evidence>
<feature type="compositionally biased region" description="Basic and acidic residues" evidence="1">
    <location>
        <begin position="211"/>
        <end position="234"/>
    </location>
</feature>
<sequence>MSHHSEDYHWRHQVFMYEEQYSQDLPHSTESIRVHSLDFNGMGEHLLDELAHNTGSYPDDLDITQESSGNETATQPYTYPDHHDPPVEQDRTPSVTTSAQPSTPSAQGHNGVNLLLRPSISEGQSSRIFRRVRGRRAGHRSDRDSTTTTHQTTLGSTFSQPRRSSRHRYPPSRTTVDVNTLNDDSGMDEREELAVTGYETPSYTPSHRSIGTREDVERDGQDRGEEENKCRGRGPESPLPYSGVWLYDERRARGAVEEYERRHG</sequence>
<feature type="region of interest" description="Disordered" evidence="1">
    <location>
        <begin position="52"/>
        <end position="242"/>
    </location>
</feature>
<dbReference type="AlphaFoldDB" id="A0A9P4JUH4"/>
<comment type="caution">
    <text evidence="2">The sequence shown here is derived from an EMBL/GenBank/DDBJ whole genome shotgun (WGS) entry which is preliminary data.</text>
</comment>
<gene>
    <name evidence="2" type="ORF">GQ43DRAFT_427525</name>
</gene>
<organism evidence="2 3">
    <name type="scientific">Delitschia confertaspora ATCC 74209</name>
    <dbReference type="NCBI Taxonomy" id="1513339"/>
    <lineage>
        <taxon>Eukaryota</taxon>
        <taxon>Fungi</taxon>
        <taxon>Dikarya</taxon>
        <taxon>Ascomycota</taxon>
        <taxon>Pezizomycotina</taxon>
        <taxon>Dothideomycetes</taxon>
        <taxon>Pleosporomycetidae</taxon>
        <taxon>Pleosporales</taxon>
        <taxon>Delitschiaceae</taxon>
        <taxon>Delitschia</taxon>
    </lineage>
</organism>
<dbReference type="EMBL" id="ML993846">
    <property type="protein sequence ID" value="KAF2206028.1"/>
    <property type="molecule type" value="Genomic_DNA"/>
</dbReference>
<feature type="compositionally biased region" description="Polar residues" evidence="1">
    <location>
        <begin position="64"/>
        <end position="77"/>
    </location>
</feature>